<protein>
    <submittedName>
        <fullName evidence="2">Uncharacterized protein</fullName>
    </submittedName>
</protein>
<keyword evidence="1" id="KW-0732">Signal</keyword>
<dbReference type="Proteomes" id="UP000036951">
    <property type="component" value="Unassembled WGS sequence"/>
</dbReference>
<keyword evidence="3" id="KW-1185">Reference proteome</keyword>
<evidence type="ECO:0000256" key="1">
    <source>
        <dbReference type="SAM" id="SignalP"/>
    </source>
</evidence>
<comment type="caution">
    <text evidence="2">The sequence shown here is derived from an EMBL/GenBank/DDBJ whole genome shotgun (WGS) entry which is preliminary data.</text>
</comment>
<feature type="signal peptide" evidence="1">
    <location>
        <begin position="1"/>
        <end position="26"/>
    </location>
</feature>
<dbReference type="EMBL" id="LFQU01000022">
    <property type="protein sequence ID" value="KOO67889.1"/>
    <property type="molecule type" value="Genomic_DNA"/>
</dbReference>
<feature type="chain" id="PRO_5034608994" evidence="1">
    <location>
        <begin position="27"/>
        <end position="200"/>
    </location>
</feature>
<evidence type="ECO:0000313" key="3">
    <source>
        <dbReference type="Proteomes" id="UP000036951"/>
    </source>
</evidence>
<gene>
    <name evidence="2" type="ORF">ACU52_10810</name>
</gene>
<proteinExistence type="predicted"/>
<sequence>MVMKKIIRTVCIAAIALFAIPQQADAQFFKKLKEAAKGVVQEVTGTTTTGTASTTTTAQNAPSVSYLPSASGVLVGNPGSKYFTLEFVEAKGSKGSNRVDIYVKVKAVSLSIQNALVGGAGLTKAYDADGNEYGAGCDYDDKKNLNPDVAVKLKFATICEVPSTVTSFVLVKGPWNLGGGRNSSSINEYIQLKNVPIVWE</sequence>
<dbReference type="AlphaFoldDB" id="A0A8E1QXT0"/>
<name>A0A8E1QXT0_9BACT</name>
<organism evidence="2 3">
    <name type="scientific">Xylanibacter rarus</name>
    <dbReference type="NCBI Taxonomy" id="1676614"/>
    <lineage>
        <taxon>Bacteria</taxon>
        <taxon>Pseudomonadati</taxon>
        <taxon>Bacteroidota</taxon>
        <taxon>Bacteroidia</taxon>
        <taxon>Bacteroidales</taxon>
        <taxon>Prevotellaceae</taxon>
        <taxon>Xylanibacter</taxon>
    </lineage>
</organism>
<evidence type="ECO:0000313" key="2">
    <source>
        <dbReference type="EMBL" id="KOO67889.1"/>
    </source>
</evidence>
<reference evidence="2 3" key="1">
    <citation type="submission" date="2015-06" db="EMBL/GenBank/DDBJ databases">
        <title>Prevotella sp. 109, sp. nov., a novel member of the family Prevotellaceae isolated from human faeces.</title>
        <authorList>
            <person name="Shkoporov A.N."/>
            <person name="Chaplin A.V."/>
            <person name="Kafarskaia L.I."/>
            <person name="Efimov B.A."/>
        </authorList>
    </citation>
    <scope>NUCLEOTIDE SEQUENCE [LARGE SCALE GENOMIC DNA]</scope>
    <source>
        <strain evidence="2 3">109</strain>
    </source>
</reference>
<accession>A0A8E1QXT0</accession>